<dbReference type="InterPro" id="IPR011006">
    <property type="entry name" value="CheY-like_superfamily"/>
</dbReference>
<dbReference type="Pfam" id="PF12833">
    <property type="entry name" value="HTH_18"/>
    <property type="match status" value="1"/>
</dbReference>
<dbReference type="Gene3D" id="3.40.50.2300">
    <property type="match status" value="1"/>
</dbReference>
<dbReference type="EMBL" id="QGGY01000005">
    <property type="protein sequence ID" value="PWJ75976.1"/>
    <property type="molecule type" value="Genomic_DNA"/>
</dbReference>
<accession>A0AB73T494</accession>
<dbReference type="GO" id="GO:0043565">
    <property type="term" value="F:sequence-specific DNA binding"/>
    <property type="evidence" value="ECO:0007669"/>
    <property type="project" value="InterPro"/>
</dbReference>
<evidence type="ECO:0000256" key="2">
    <source>
        <dbReference type="ARBA" id="ARBA00023015"/>
    </source>
</evidence>
<feature type="domain" description="Response regulatory" evidence="8">
    <location>
        <begin position="9"/>
        <end position="127"/>
    </location>
</feature>
<proteinExistence type="predicted"/>
<evidence type="ECO:0000313" key="9">
    <source>
        <dbReference type="EMBL" id="PWJ75976.1"/>
    </source>
</evidence>
<keyword evidence="3" id="KW-0238">DNA-binding</keyword>
<dbReference type="CDD" id="cd17536">
    <property type="entry name" value="REC_YesN-like"/>
    <property type="match status" value="1"/>
</dbReference>
<evidence type="ECO:0000256" key="3">
    <source>
        <dbReference type="ARBA" id="ARBA00023125"/>
    </source>
</evidence>
<keyword evidence="10" id="KW-1185">Reference proteome</keyword>
<dbReference type="PANTHER" id="PTHR43280">
    <property type="entry name" value="ARAC-FAMILY TRANSCRIPTIONAL REGULATOR"/>
    <property type="match status" value="1"/>
</dbReference>
<dbReference type="SMART" id="SM00342">
    <property type="entry name" value="HTH_ARAC"/>
    <property type="match status" value="1"/>
</dbReference>
<evidence type="ECO:0000259" key="7">
    <source>
        <dbReference type="PROSITE" id="PS01124"/>
    </source>
</evidence>
<keyword evidence="4" id="KW-0804">Transcription</keyword>
<dbReference type="PROSITE" id="PS01124">
    <property type="entry name" value="HTH_ARAC_FAMILY_2"/>
    <property type="match status" value="1"/>
</dbReference>
<dbReference type="InterPro" id="IPR009057">
    <property type="entry name" value="Homeodomain-like_sf"/>
</dbReference>
<name>A0AB73T494_9FIRM</name>
<sequence length="501" mass="57550">MTGGAMKLRIIIVEDETLIRKGIRKKTENLGAEVVFDTDSGYRLFEYIKENGQECFDVLLVDICMPVMNGLDVIAGVKKLKNNVRVVVLSGYSNFDYARQAIRLGVSEYLLKPIEQDALRSVIQRLEADVRKNYMDRMNRAADNLAFHIMGRGDTSLEEDTVKLIRDIFPSGFFVRMYLKGNWRGRYKCFEEEKDGKFCFVYADRPNLLVSLIQEIPADDTAGAGDEANGRMGTHTVFYSGKITDPEAIADCVKRGKRVLKESLILDENIVIFESERQSEGELKKWDEYFGNRYLLLGESLKEGEAEKIRHHIKRILTYHHVPQTILEKAYLKIIWKICEERGNMQNFPDEEWLQEYDTKEEFIDAAMEAALQLLDAGEEKGGFQENGRISLDQVIDYIEKNYDQDITLVGTAERFYINRSHLARIFKAKTGTTFNNYLTEVRIKNACRLLKEGLTSTETAEQVGYDNSRYFCRVFCKVMGCTPAGYKGGEGYEDDKRLEI</sequence>
<gene>
    <name evidence="9" type="ORF">C7383_1059</name>
</gene>
<evidence type="ECO:0000313" key="10">
    <source>
        <dbReference type="Proteomes" id="UP000245412"/>
    </source>
</evidence>
<evidence type="ECO:0000256" key="1">
    <source>
        <dbReference type="ARBA" id="ARBA00018672"/>
    </source>
</evidence>
<dbReference type="AlphaFoldDB" id="A0AB73T494"/>
<dbReference type="PANTHER" id="PTHR43280:SF2">
    <property type="entry name" value="HTH-TYPE TRANSCRIPTIONAL REGULATOR EXSA"/>
    <property type="match status" value="1"/>
</dbReference>
<dbReference type="SUPFAM" id="SSF46689">
    <property type="entry name" value="Homeodomain-like"/>
    <property type="match status" value="2"/>
</dbReference>
<dbReference type="PROSITE" id="PS50110">
    <property type="entry name" value="RESPONSE_REGULATORY"/>
    <property type="match status" value="1"/>
</dbReference>
<evidence type="ECO:0000256" key="6">
    <source>
        <dbReference type="PROSITE-ProRule" id="PRU00169"/>
    </source>
</evidence>
<comment type="caution">
    <text evidence="9">The sequence shown here is derived from an EMBL/GenBank/DDBJ whole genome shotgun (WGS) entry which is preliminary data.</text>
</comment>
<dbReference type="GO" id="GO:0000160">
    <property type="term" value="P:phosphorelay signal transduction system"/>
    <property type="evidence" value="ECO:0007669"/>
    <property type="project" value="InterPro"/>
</dbReference>
<dbReference type="SUPFAM" id="SSF52172">
    <property type="entry name" value="CheY-like"/>
    <property type="match status" value="1"/>
</dbReference>
<evidence type="ECO:0000256" key="5">
    <source>
        <dbReference type="ARBA" id="ARBA00024867"/>
    </source>
</evidence>
<dbReference type="InterPro" id="IPR018060">
    <property type="entry name" value="HTH_AraC"/>
</dbReference>
<dbReference type="Gene3D" id="1.10.10.60">
    <property type="entry name" value="Homeodomain-like"/>
    <property type="match status" value="2"/>
</dbReference>
<dbReference type="Proteomes" id="UP000245412">
    <property type="component" value="Unassembled WGS sequence"/>
</dbReference>
<dbReference type="SMART" id="SM00448">
    <property type="entry name" value="REC"/>
    <property type="match status" value="1"/>
</dbReference>
<keyword evidence="6" id="KW-0597">Phosphoprotein</keyword>
<protein>
    <recommendedName>
        <fullName evidence="1">Stage 0 sporulation protein A homolog</fullName>
    </recommendedName>
</protein>
<comment type="function">
    <text evidence="5">May play the central regulatory role in sporulation. It may be an element of the effector pathway responsible for the activation of sporulation genes in response to nutritional stress. Spo0A may act in concert with spo0H (a sigma factor) to control the expression of some genes that are critical to the sporulation process.</text>
</comment>
<feature type="modified residue" description="4-aspartylphosphate" evidence="6">
    <location>
        <position position="62"/>
    </location>
</feature>
<evidence type="ECO:0000256" key="4">
    <source>
        <dbReference type="ARBA" id="ARBA00023163"/>
    </source>
</evidence>
<dbReference type="InterPro" id="IPR001789">
    <property type="entry name" value="Sig_transdc_resp-reg_receiver"/>
</dbReference>
<evidence type="ECO:0000259" key="8">
    <source>
        <dbReference type="PROSITE" id="PS50110"/>
    </source>
</evidence>
<keyword evidence="2" id="KW-0805">Transcription regulation</keyword>
<dbReference type="GO" id="GO:0003700">
    <property type="term" value="F:DNA-binding transcription factor activity"/>
    <property type="evidence" value="ECO:0007669"/>
    <property type="project" value="InterPro"/>
</dbReference>
<organism evidence="9 10">
    <name type="scientific">Murimonas intestini</name>
    <dbReference type="NCBI Taxonomy" id="1337051"/>
    <lineage>
        <taxon>Bacteria</taxon>
        <taxon>Bacillati</taxon>
        <taxon>Bacillota</taxon>
        <taxon>Clostridia</taxon>
        <taxon>Lachnospirales</taxon>
        <taxon>Lachnospiraceae</taxon>
        <taxon>Murimonas</taxon>
    </lineage>
</organism>
<feature type="domain" description="HTH araC/xylS-type" evidence="7">
    <location>
        <begin position="393"/>
        <end position="490"/>
    </location>
</feature>
<dbReference type="Pfam" id="PF00072">
    <property type="entry name" value="Response_reg"/>
    <property type="match status" value="1"/>
</dbReference>
<reference evidence="9 10" key="1">
    <citation type="submission" date="2018-05" db="EMBL/GenBank/DDBJ databases">
        <authorList>
            <person name="Goeker M."/>
            <person name="Huntemann M."/>
            <person name="Clum A."/>
            <person name="Pillay M."/>
            <person name="Palaniappan K."/>
            <person name="Varghese N."/>
            <person name="Mikhailova N."/>
            <person name="Stamatis D."/>
            <person name="Reddy T."/>
            <person name="Daum C."/>
            <person name="Shapiro N."/>
            <person name="Ivanova N."/>
            <person name="Kyrpides N."/>
            <person name="Woyke T."/>
        </authorList>
    </citation>
    <scope>NUCLEOTIDE SEQUENCE [LARGE SCALE GENOMIC DNA]</scope>
    <source>
        <strain evidence="9 10">DSM 26524</strain>
    </source>
</reference>